<evidence type="ECO:0000256" key="1">
    <source>
        <dbReference type="SAM" id="MobiDB-lite"/>
    </source>
</evidence>
<evidence type="ECO:0000313" key="3">
    <source>
        <dbReference type="Proteomes" id="UP000316545"/>
    </source>
</evidence>
<dbReference type="EMBL" id="VITO01000004">
    <property type="protein sequence ID" value="TWB28870.1"/>
    <property type="molecule type" value="Genomic_DNA"/>
</dbReference>
<reference evidence="2 3" key="1">
    <citation type="submission" date="2019-06" db="EMBL/GenBank/DDBJ databases">
        <title>Genomic Encyclopedia of Type Strains, Phase IV (KMG-V): Genome sequencing to study the core and pangenomes of soil and plant-associated prokaryotes.</title>
        <authorList>
            <person name="Whitman W."/>
        </authorList>
    </citation>
    <scope>NUCLEOTIDE SEQUENCE [LARGE SCALE GENOMIC DNA]</scope>
    <source>
        <strain evidence="2 3">BR 11865</strain>
    </source>
</reference>
<gene>
    <name evidence="2" type="ORF">FBZ88_10435</name>
</gene>
<organism evidence="2 3">
    <name type="scientific">Nitrospirillum amazonense</name>
    <dbReference type="NCBI Taxonomy" id="28077"/>
    <lineage>
        <taxon>Bacteria</taxon>
        <taxon>Pseudomonadati</taxon>
        <taxon>Pseudomonadota</taxon>
        <taxon>Alphaproteobacteria</taxon>
        <taxon>Rhodospirillales</taxon>
        <taxon>Azospirillaceae</taxon>
        <taxon>Nitrospirillum</taxon>
    </lineage>
</organism>
<proteinExistence type="predicted"/>
<dbReference type="AlphaFoldDB" id="A0A560G546"/>
<sequence length="197" mass="22131">MLRLLLRIALWLCLSVATAVVLLVLLWKAADFDYYQEANGDMPETVALEEAMVDSLAQESGDDPVYLSLFGRIFPNDMLGVIHARRPEVNLLSCPPTSKWDRTCAVGYRNASDDGGGHLALIDVTRVEIPLWHLAQIRYSFYNGGGERILIKVFGKWRIIDRWDVHVLVTKILDEDDDESPAEDEAPKQLKVPRGGP</sequence>
<dbReference type="RefSeq" id="WP_145616043.1">
    <property type="nucleotide sequence ID" value="NZ_VITO01000004.1"/>
</dbReference>
<accession>A0A560G546</accession>
<protein>
    <submittedName>
        <fullName evidence="2">Uncharacterized protein</fullName>
    </submittedName>
</protein>
<name>A0A560G546_9PROT</name>
<feature type="region of interest" description="Disordered" evidence="1">
    <location>
        <begin position="176"/>
        <end position="197"/>
    </location>
</feature>
<dbReference type="Proteomes" id="UP000316545">
    <property type="component" value="Unassembled WGS sequence"/>
</dbReference>
<evidence type="ECO:0000313" key="2">
    <source>
        <dbReference type="EMBL" id="TWB28870.1"/>
    </source>
</evidence>
<keyword evidence="3" id="KW-1185">Reference proteome</keyword>
<comment type="caution">
    <text evidence="2">The sequence shown here is derived from an EMBL/GenBank/DDBJ whole genome shotgun (WGS) entry which is preliminary data.</text>
</comment>